<dbReference type="PANTHER" id="PTHR11496:SF83">
    <property type="entry name" value="HYDROXYACID-OXOACID TRANSHYDROGENASE, MITOCHONDRIAL"/>
    <property type="match status" value="1"/>
</dbReference>
<proteinExistence type="predicted"/>
<dbReference type="AlphaFoldDB" id="A0A2G9TJ81"/>
<feature type="non-terminal residue" evidence="1">
    <location>
        <position position="100"/>
    </location>
</feature>
<dbReference type="Gene3D" id="1.20.1090.10">
    <property type="entry name" value="Dehydroquinate synthase-like - alpha domain"/>
    <property type="match status" value="1"/>
</dbReference>
<accession>A0A2G9TJ81</accession>
<dbReference type="PANTHER" id="PTHR11496">
    <property type="entry name" value="ALCOHOL DEHYDROGENASE"/>
    <property type="match status" value="1"/>
</dbReference>
<dbReference type="SUPFAM" id="SSF56796">
    <property type="entry name" value="Dehydroquinate synthase-like"/>
    <property type="match status" value="1"/>
</dbReference>
<dbReference type="GO" id="GO:0004022">
    <property type="term" value="F:alcohol dehydrogenase (NAD+) activity"/>
    <property type="evidence" value="ECO:0007669"/>
    <property type="project" value="TreeGrafter"/>
</dbReference>
<reference evidence="1 2" key="1">
    <citation type="submission" date="2015-09" db="EMBL/GenBank/DDBJ databases">
        <title>Draft genome of the parasitic nematode Teladorsagia circumcincta isolate WARC Sus (inbred).</title>
        <authorList>
            <person name="Mitreva M."/>
        </authorList>
    </citation>
    <scope>NUCLEOTIDE SEQUENCE [LARGE SCALE GENOMIC DNA]</scope>
    <source>
        <strain evidence="1 2">S</strain>
    </source>
</reference>
<dbReference type="InterPro" id="IPR039697">
    <property type="entry name" value="Alcohol_dehydrogenase_Fe"/>
</dbReference>
<gene>
    <name evidence="1" type="ORF">TELCIR_20541</name>
</gene>
<dbReference type="EMBL" id="KZ362641">
    <property type="protein sequence ID" value="PIO58033.1"/>
    <property type="molecule type" value="Genomic_DNA"/>
</dbReference>
<sequence length="100" mass="10853">MPRNVAIYSGFDVLCHALESYTALPYTKTTTKGFCPMASTSSLQRSQGHSYFDADYPPRKALIPHGLSVVTTAVADFEYLTPACPERHAQAARQLGATVS</sequence>
<evidence type="ECO:0000313" key="2">
    <source>
        <dbReference type="Proteomes" id="UP000230423"/>
    </source>
</evidence>
<evidence type="ECO:0008006" key="3">
    <source>
        <dbReference type="Google" id="ProtNLM"/>
    </source>
</evidence>
<dbReference type="GO" id="GO:0005739">
    <property type="term" value="C:mitochondrion"/>
    <property type="evidence" value="ECO:0007669"/>
    <property type="project" value="TreeGrafter"/>
</dbReference>
<protein>
    <recommendedName>
        <fullName evidence="3">Alcohol dehydrogenase iron-type/glycerol dehydrogenase GldA domain-containing protein</fullName>
    </recommendedName>
</protein>
<organism evidence="1 2">
    <name type="scientific">Teladorsagia circumcincta</name>
    <name type="common">Brown stomach worm</name>
    <name type="synonym">Ostertagia circumcincta</name>
    <dbReference type="NCBI Taxonomy" id="45464"/>
    <lineage>
        <taxon>Eukaryota</taxon>
        <taxon>Metazoa</taxon>
        <taxon>Ecdysozoa</taxon>
        <taxon>Nematoda</taxon>
        <taxon>Chromadorea</taxon>
        <taxon>Rhabditida</taxon>
        <taxon>Rhabditina</taxon>
        <taxon>Rhabditomorpha</taxon>
        <taxon>Strongyloidea</taxon>
        <taxon>Trichostrongylidae</taxon>
        <taxon>Teladorsagia</taxon>
    </lineage>
</organism>
<name>A0A2G9TJ81_TELCI</name>
<evidence type="ECO:0000313" key="1">
    <source>
        <dbReference type="EMBL" id="PIO58033.1"/>
    </source>
</evidence>
<dbReference type="Proteomes" id="UP000230423">
    <property type="component" value="Unassembled WGS sequence"/>
</dbReference>
<keyword evidence="2" id="KW-1185">Reference proteome</keyword>
<dbReference type="OrthoDB" id="339764at2759"/>